<gene>
    <name evidence="1" type="ORF">AFUS01_LOCUS4007</name>
</gene>
<protein>
    <submittedName>
        <fullName evidence="1">Uncharacterized protein</fullName>
    </submittedName>
</protein>
<evidence type="ECO:0000313" key="2">
    <source>
        <dbReference type="Proteomes" id="UP000708208"/>
    </source>
</evidence>
<dbReference type="EMBL" id="CAJVCH010024767">
    <property type="protein sequence ID" value="CAG7697359.1"/>
    <property type="molecule type" value="Genomic_DNA"/>
</dbReference>
<dbReference type="Proteomes" id="UP000708208">
    <property type="component" value="Unassembled WGS sequence"/>
</dbReference>
<comment type="caution">
    <text evidence="1">The sequence shown here is derived from an EMBL/GenBank/DDBJ whole genome shotgun (WGS) entry which is preliminary data.</text>
</comment>
<keyword evidence="2" id="KW-1185">Reference proteome</keyword>
<organism evidence="1 2">
    <name type="scientific">Allacma fusca</name>
    <dbReference type="NCBI Taxonomy" id="39272"/>
    <lineage>
        <taxon>Eukaryota</taxon>
        <taxon>Metazoa</taxon>
        <taxon>Ecdysozoa</taxon>
        <taxon>Arthropoda</taxon>
        <taxon>Hexapoda</taxon>
        <taxon>Collembola</taxon>
        <taxon>Symphypleona</taxon>
        <taxon>Sminthuridae</taxon>
        <taxon>Allacma</taxon>
    </lineage>
</organism>
<feature type="non-terminal residue" evidence="1">
    <location>
        <position position="47"/>
    </location>
</feature>
<reference evidence="1" key="1">
    <citation type="submission" date="2021-06" db="EMBL/GenBank/DDBJ databases">
        <authorList>
            <person name="Hodson N. C."/>
            <person name="Mongue J. A."/>
            <person name="Jaron S. K."/>
        </authorList>
    </citation>
    <scope>NUCLEOTIDE SEQUENCE</scope>
</reference>
<sequence length="47" mass="5467">TIVYKYDPTGNQWVHVVEQFTNKDGRVGNLISPEEFTVGIYKIFFDT</sequence>
<proteinExistence type="predicted"/>
<accession>A0A8J2NLQ1</accession>
<name>A0A8J2NLQ1_9HEXA</name>
<dbReference type="OrthoDB" id="10265230at2759"/>
<evidence type="ECO:0000313" key="1">
    <source>
        <dbReference type="EMBL" id="CAG7697359.1"/>
    </source>
</evidence>
<feature type="non-terminal residue" evidence="1">
    <location>
        <position position="1"/>
    </location>
</feature>
<dbReference type="AlphaFoldDB" id="A0A8J2NLQ1"/>